<dbReference type="PROSITE" id="PS50096">
    <property type="entry name" value="IQ"/>
    <property type="match status" value="2"/>
</dbReference>
<name>A0ABQ6M861_9STRA</name>
<evidence type="ECO:0000313" key="2">
    <source>
        <dbReference type="EMBL" id="GMI21409.1"/>
    </source>
</evidence>
<reference evidence="2 3" key="1">
    <citation type="journal article" date="2023" name="Commun. Biol.">
        <title>Genome analysis of Parmales, the sister group of diatoms, reveals the evolutionary specialization of diatoms from phago-mixotrophs to photoautotrophs.</title>
        <authorList>
            <person name="Ban H."/>
            <person name="Sato S."/>
            <person name="Yoshikawa S."/>
            <person name="Yamada K."/>
            <person name="Nakamura Y."/>
            <person name="Ichinomiya M."/>
            <person name="Sato N."/>
            <person name="Blanc-Mathieu R."/>
            <person name="Endo H."/>
            <person name="Kuwata A."/>
            <person name="Ogata H."/>
        </authorList>
    </citation>
    <scope>NUCLEOTIDE SEQUENCE [LARGE SCALE GENOMIC DNA]</scope>
</reference>
<proteinExistence type="predicted"/>
<dbReference type="Proteomes" id="UP001165060">
    <property type="component" value="Unassembled WGS sequence"/>
</dbReference>
<evidence type="ECO:0000313" key="3">
    <source>
        <dbReference type="Proteomes" id="UP001165060"/>
    </source>
</evidence>
<dbReference type="EMBL" id="BRYB01001244">
    <property type="protein sequence ID" value="GMI21409.1"/>
    <property type="molecule type" value="Genomic_DNA"/>
</dbReference>
<sequence length="651" mass="74681">MRMRQLPDSYTIDSAMALVPPRRADASDTSLRAAAFSGSIAGLRFDRAGFGDDPLAGLARDAFYISPYLTCEECNGLVYVDAAALRSRMGLGRLEGEPGSGVRLPLEPLPPCPGCNKTNTFRIGAEDLTSLLAGSAEELARRKRVQRRMAKKIQECYRYYLRRRYGRAQRHAIIIRRMLESRSAAAIQAMARGRLGRRRGVVERSLRVIKESHEILLNRALHSRDYHKRVFWYKTKTELQILYADYYELVERTGHTPPLCTVEDNANEIAQRILDREAELTTRVQARWRGIVVRRYLNVYRLEVARAREIMGASAYAIQRMHRGVLGRRRAHVCRKEKLKAGLMDRYQTERFEKAEALEISRQNYKMKAMYAKERQEERSARFTGLSNPKLHGGKKMAAFAESSFGYDSVQVLMDDFMEDVGARKERDDAQEKERHDRAEWVRQEQGKDLGKEKYFDEEMRLRREGIIKKLTNSRPILSVGKMLMEHNSKKIAYEYPATCYSDPMAILREEIVVTQNIRRDKDGRRIRTKDELEALKEFDVRGRRAEEEEAKKEALKNKRRGGITIGTITAEQKDAERKKAAERVEERRGGGQRAKAPTFIQRAEASADAVSLGGEKPHRVSNIVTKGRRDAAPALKRGQIDTMTDIIDNY</sequence>
<keyword evidence="3" id="KW-1185">Reference proteome</keyword>
<accession>A0ABQ6M861</accession>
<gene>
    <name evidence="2" type="ORF">TeGR_g15033</name>
</gene>
<evidence type="ECO:0000256" key="1">
    <source>
        <dbReference type="SAM" id="MobiDB-lite"/>
    </source>
</evidence>
<comment type="caution">
    <text evidence="2">The sequence shown here is derived from an EMBL/GenBank/DDBJ whole genome shotgun (WGS) entry which is preliminary data.</text>
</comment>
<organism evidence="2 3">
    <name type="scientific">Tetraparma gracilis</name>
    <dbReference type="NCBI Taxonomy" id="2962635"/>
    <lineage>
        <taxon>Eukaryota</taxon>
        <taxon>Sar</taxon>
        <taxon>Stramenopiles</taxon>
        <taxon>Ochrophyta</taxon>
        <taxon>Bolidophyceae</taxon>
        <taxon>Parmales</taxon>
        <taxon>Triparmaceae</taxon>
        <taxon>Tetraparma</taxon>
    </lineage>
</organism>
<feature type="region of interest" description="Disordered" evidence="1">
    <location>
        <begin position="573"/>
        <end position="596"/>
    </location>
</feature>
<protein>
    <submittedName>
        <fullName evidence="2">Uncharacterized protein</fullName>
    </submittedName>
</protein>
<feature type="compositionally biased region" description="Basic and acidic residues" evidence="1">
    <location>
        <begin position="573"/>
        <end position="590"/>
    </location>
</feature>
<dbReference type="SMART" id="SM00015">
    <property type="entry name" value="IQ"/>
    <property type="match status" value="3"/>
</dbReference>
<feature type="region of interest" description="Disordered" evidence="1">
    <location>
        <begin position="608"/>
        <end position="628"/>
    </location>
</feature>
<dbReference type="InterPro" id="IPR000048">
    <property type="entry name" value="IQ_motif_EF-hand-BS"/>
</dbReference>